<protein>
    <submittedName>
        <fullName evidence="1">Uncharacterized protein</fullName>
    </submittedName>
</protein>
<evidence type="ECO:0000313" key="2">
    <source>
        <dbReference type="Proteomes" id="UP001063166"/>
    </source>
</evidence>
<accession>A0A9P3PP77</accession>
<proteinExistence type="predicted"/>
<gene>
    <name evidence="1" type="ORF">LshimejAT787_0700250</name>
</gene>
<evidence type="ECO:0000313" key="1">
    <source>
        <dbReference type="EMBL" id="GLB39515.1"/>
    </source>
</evidence>
<sequence length="130" mass="13729">MITNACIWAYTTGDNSVWNRTSTQGATIKSALDFAMGIPAINSNEVAGKYADFLANGFPGYAFEAYFLWNQPLAGGMDESAAALALLGITGTEGVAAATALYEAMNADGRATGVRTRCPQHTRFCSTCQL</sequence>
<dbReference type="OrthoDB" id="63533at2759"/>
<comment type="caution">
    <text evidence="1">The sequence shown here is derived from an EMBL/GenBank/DDBJ whole genome shotgun (WGS) entry which is preliminary data.</text>
</comment>
<dbReference type="AlphaFoldDB" id="A0A9P3PP77"/>
<organism evidence="1 2">
    <name type="scientific">Lyophyllum shimeji</name>
    <name type="common">Hon-shimeji</name>
    <name type="synonym">Tricholoma shimeji</name>
    <dbReference type="NCBI Taxonomy" id="47721"/>
    <lineage>
        <taxon>Eukaryota</taxon>
        <taxon>Fungi</taxon>
        <taxon>Dikarya</taxon>
        <taxon>Basidiomycota</taxon>
        <taxon>Agaricomycotina</taxon>
        <taxon>Agaricomycetes</taxon>
        <taxon>Agaricomycetidae</taxon>
        <taxon>Agaricales</taxon>
        <taxon>Tricholomatineae</taxon>
        <taxon>Lyophyllaceae</taxon>
        <taxon>Lyophyllum</taxon>
    </lineage>
</organism>
<dbReference type="Proteomes" id="UP001063166">
    <property type="component" value="Unassembled WGS sequence"/>
</dbReference>
<dbReference type="EMBL" id="BRPK01000007">
    <property type="protein sequence ID" value="GLB39515.1"/>
    <property type="molecule type" value="Genomic_DNA"/>
</dbReference>
<keyword evidence="2" id="KW-1185">Reference proteome</keyword>
<reference evidence="1" key="1">
    <citation type="submission" date="2022-07" db="EMBL/GenBank/DDBJ databases">
        <title>The genome of Lyophyllum shimeji provides insight into the initial evolution of ectomycorrhizal fungal genome.</title>
        <authorList>
            <person name="Kobayashi Y."/>
            <person name="Shibata T."/>
            <person name="Hirakawa H."/>
            <person name="Shigenobu S."/>
            <person name="Nishiyama T."/>
            <person name="Yamada A."/>
            <person name="Hasebe M."/>
            <person name="Kawaguchi M."/>
        </authorList>
    </citation>
    <scope>NUCLEOTIDE SEQUENCE</scope>
    <source>
        <strain evidence="1">AT787</strain>
    </source>
</reference>
<name>A0A9P3PP77_LYOSH</name>